<dbReference type="SUPFAM" id="SSF111347">
    <property type="entry name" value="Rap/Ran-GAP"/>
    <property type="match status" value="1"/>
</dbReference>
<sequence length="547" mass="61545">MLFSLQGCRMDEQRCPFPPPLKTEEDYIPYPSVHEVLGRRSPFPLILLPQFGGYWIEGTNHEPKDTPEADYPSCPTSHIKLETNSTAKIYRKHFMGKEHFNYYTMDAALGHLVFSMKYEVIGDQEHLRLMLRTKHKTYHDVIPISCLTEFPNVIQMAKLVCEEVNVDRFYPVLYPKASRLIVTFDEYVISNNFKFGVIYQKFGQTSEEELFGNMEESQAFVEFLEFLGTKIELHDFKGFRGGLDVTHGQTGTESVYTNFHNKEIMFHVSTKLPYTEGDSQQLQRKRHIGNDIVAIVFQEENTPFVPDMIQSNFLHAYVVVQVENACTDNVTYKVVSVFGFHGIEVDPLTVDISSFSLQRVIRSRSQSMDAMGLSNKKSHTVSTSHSGSFTHNPAESPKTPGISLIIPGKSPTRKKSGPFSSRRSSAIGIENIQEVQERSREVSPNTQKTADCSHLSQENKSGNSSAHSSPEFAAAQDLSRSSSNASSFASVVEEHEAEEEYETGLVGIEGGRVMITSLKAHALLKPLWQNKGAFISPLIMLPSFSLV</sequence>
<dbReference type="Pfam" id="PF21022">
    <property type="entry name" value="Rap-GAP_dimer"/>
    <property type="match status" value="1"/>
</dbReference>
<protein>
    <submittedName>
        <fullName evidence="4">RAP1 GTPase activating protein</fullName>
    </submittedName>
</protein>
<evidence type="ECO:0000259" key="3">
    <source>
        <dbReference type="PROSITE" id="PS50085"/>
    </source>
</evidence>
<evidence type="ECO:0000313" key="4">
    <source>
        <dbReference type="Ensembl" id="ENSCVAP00000011691.1"/>
    </source>
</evidence>
<evidence type="ECO:0000256" key="1">
    <source>
        <dbReference type="ARBA" id="ARBA00022468"/>
    </source>
</evidence>
<reference evidence="4" key="1">
    <citation type="submission" date="2025-08" db="UniProtKB">
        <authorList>
            <consortium name="Ensembl"/>
        </authorList>
    </citation>
    <scope>IDENTIFICATION</scope>
</reference>
<dbReference type="InterPro" id="IPR035974">
    <property type="entry name" value="Rap/Ran-GAP_sf"/>
</dbReference>
<dbReference type="Gene3D" id="3.40.50.11210">
    <property type="entry name" value="Rap/Ran-GAP"/>
    <property type="match status" value="1"/>
</dbReference>
<reference evidence="4" key="2">
    <citation type="submission" date="2025-09" db="UniProtKB">
        <authorList>
            <consortium name="Ensembl"/>
        </authorList>
    </citation>
    <scope>IDENTIFICATION</scope>
</reference>
<feature type="compositionally biased region" description="Polar residues" evidence="2">
    <location>
        <begin position="442"/>
        <end position="468"/>
    </location>
</feature>
<dbReference type="InterPro" id="IPR050989">
    <property type="entry name" value="Rap1_Ran_GAP"/>
</dbReference>
<feature type="region of interest" description="Disordered" evidence="2">
    <location>
        <begin position="366"/>
        <end position="479"/>
    </location>
</feature>
<feature type="domain" description="Rap-GAP" evidence="3">
    <location>
        <begin position="181"/>
        <end position="405"/>
    </location>
</feature>
<dbReference type="GO" id="GO:0005737">
    <property type="term" value="C:cytoplasm"/>
    <property type="evidence" value="ECO:0007669"/>
    <property type="project" value="TreeGrafter"/>
</dbReference>
<name>A0A3Q2CZZ3_CYPVA</name>
<dbReference type="GO" id="GO:0005096">
    <property type="term" value="F:GTPase activator activity"/>
    <property type="evidence" value="ECO:0007669"/>
    <property type="project" value="UniProtKB-KW"/>
</dbReference>
<dbReference type="InterPro" id="IPR000331">
    <property type="entry name" value="Rap/Ran_GAP_dom"/>
</dbReference>
<dbReference type="GO" id="GO:0051056">
    <property type="term" value="P:regulation of small GTPase mediated signal transduction"/>
    <property type="evidence" value="ECO:0007669"/>
    <property type="project" value="InterPro"/>
</dbReference>
<dbReference type="Pfam" id="PF02145">
    <property type="entry name" value="Rap_GAP"/>
    <property type="match status" value="1"/>
</dbReference>
<dbReference type="Proteomes" id="UP000265020">
    <property type="component" value="Unassembled WGS sequence"/>
</dbReference>
<evidence type="ECO:0000256" key="2">
    <source>
        <dbReference type="SAM" id="MobiDB-lite"/>
    </source>
</evidence>
<dbReference type="AlphaFoldDB" id="A0A3Q2CZZ3"/>
<dbReference type="PANTHER" id="PTHR15711:SF3">
    <property type="entry name" value="RAP1 GTPASE-ACTIVATING PROTEIN 1"/>
    <property type="match status" value="1"/>
</dbReference>
<feature type="compositionally biased region" description="Polar residues" evidence="2">
    <location>
        <begin position="380"/>
        <end position="393"/>
    </location>
</feature>
<dbReference type="PROSITE" id="PS50085">
    <property type="entry name" value="RAPGAP"/>
    <property type="match status" value="1"/>
</dbReference>
<keyword evidence="1" id="KW-0343">GTPase activation</keyword>
<accession>A0A3Q2CZZ3</accession>
<organism evidence="4 5">
    <name type="scientific">Cyprinodon variegatus</name>
    <name type="common">Sheepshead minnow</name>
    <dbReference type="NCBI Taxonomy" id="28743"/>
    <lineage>
        <taxon>Eukaryota</taxon>
        <taxon>Metazoa</taxon>
        <taxon>Chordata</taxon>
        <taxon>Craniata</taxon>
        <taxon>Vertebrata</taxon>
        <taxon>Euteleostomi</taxon>
        <taxon>Actinopterygii</taxon>
        <taxon>Neopterygii</taxon>
        <taxon>Teleostei</taxon>
        <taxon>Neoteleostei</taxon>
        <taxon>Acanthomorphata</taxon>
        <taxon>Ovalentaria</taxon>
        <taxon>Atherinomorphae</taxon>
        <taxon>Cyprinodontiformes</taxon>
        <taxon>Cyprinodontidae</taxon>
        <taxon>Cyprinodon</taxon>
    </lineage>
</organism>
<dbReference type="GeneTree" id="ENSGT00940000156138"/>
<proteinExistence type="predicted"/>
<evidence type="ECO:0000313" key="5">
    <source>
        <dbReference type="Proteomes" id="UP000265020"/>
    </source>
</evidence>
<keyword evidence="5" id="KW-1185">Reference proteome</keyword>
<dbReference type="Gene3D" id="6.10.140.210">
    <property type="match status" value="1"/>
</dbReference>
<dbReference type="PANTHER" id="PTHR15711">
    <property type="entry name" value="RAP GTPASE-ACTIVATING PROTEIN"/>
    <property type="match status" value="1"/>
</dbReference>
<dbReference type="Ensembl" id="ENSCVAT00000018747.1">
    <property type="protein sequence ID" value="ENSCVAP00000011691.1"/>
    <property type="gene ID" value="ENSCVAG00000014099.1"/>
</dbReference>